<keyword evidence="6" id="KW-1185">Reference proteome</keyword>
<keyword evidence="1" id="KW-0547">Nucleotide-binding</keyword>
<evidence type="ECO:0000256" key="3">
    <source>
        <dbReference type="ARBA" id="ARBA00022840"/>
    </source>
</evidence>
<accession>A0A402C6N9</accession>
<dbReference type="InterPro" id="IPR003778">
    <property type="entry name" value="CT_A_B"/>
</dbReference>
<evidence type="ECO:0000313" key="6">
    <source>
        <dbReference type="Proteomes" id="UP000287519"/>
    </source>
</evidence>
<dbReference type="SUPFAM" id="SSF50891">
    <property type="entry name" value="Cyclophilin-like"/>
    <property type="match status" value="1"/>
</dbReference>
<protein>
    <submittedName>
        <fullName evidence="5">Allophanate hydrolase 2 subunit 2</fullName>
    </submittedName>
</protein>
<evidence type="ECO:0000256" key="2">
    <source>
        <dbReference type="ARBA" id="ARBA00022801"/>
    </source>
</evidence>
<feature type="domain" description="Carboxyltransferase" evidence="4">
    <location>
        <begin position="31"/>
        <end position="294"/>
    </location>
</feature>
<dbReference type="EMBL" id="BHYM01000025">
    <property type="protein sequence ID" value="GCE39252.1"/>
    <property type="molecule type" value="Genomic_DNA"/>
</dbReference>
<sequence>MRDNRTMAWLEVVRTGPFTTVQDRGRPGYASIGVGESGAADRDAHDSANRLVGNHSGAATLEVTLGGLAVRATGTVSVAVTGARNPVTVNSEPRPDYTMLHLNTGDLLEIAFAPEGLRSYVAVRGGFDVPAVMGSRSTDTLSGLGPDPVAEGDRLLVGADAGDWPADEIIPPPVTPENPLTMRVRLGPRDDWFTPASVDALLRETWTVSSDTNRVGARLEGPGALHRSVRDEMPSEAMVAGALQVPPNGQPILFLADHPVTGGYPVIAVVAEADLPMAAQLRPGHRVRFHRVVTSPIPK</sequence>
<keyword evidence="3" id="KW-0067">ATP-binding</keyword>
<reference evidence="5 6" key="1">
    <citation type="submission" date="2018-11" db="EMBL/GenBank/DDBJ databases">
        <title>Microbial catabolism of amino acid.</title>
        <authorList>
            <person name="Hibi M."/>
            <person name="Ogawa J."/>
        </authorList>
    </citation>
    <scope>NUCLEOTIDE SEQUENCE [LARGE SCALE GENOMIC DNA]</scope>
    <source>
        <strain evidence="5 6">C31-06</strain>
    </source>
</reference>
<evidence type="ECO:0000259" key="4">
    <source>
        <dbReference type="SMART" id="SM00797"/>
    </source>
</evidence>
<keyword evidence="2 5" id="KW-0378">Hydrolase</keyword>
<evidence type="ECO:0000256" key="1">
    <source>
        <dbReference type="ARBA" id="ARBA00022741"/>
    </source>
</evidence>
<name>A0A402C6N9_RHOWR</name>
<dbReference type="GO" id="GO:0005524">
    <property type="term" value="F:ATP binding"/>
    <property type="evidence" value="ECO:0007669"/>
    <property type="project" value="UniProtKB-KW"/>
</dbReference>
<dbReference type="Proteomes" id="UP000287519">
    <property type="component" value="Unassembled WGS sequence"/>
</dbReference>
<dbReference type="InterPro" id="IPR052708">
    <property type="entry name" value="PxpC"/>
</dbReference>
<dbReference type="GO" id="GO:0016787">
    <property type="term" value="F:hydrolase activity"/>
    <property type="evidence" value="ECO:0007669"/>
    <property type="project" value="UniProtKB-KW"/>
</dbReference>
<dbReference type="NCBIfam" id="TIGR00724">
    <property type="entry name" value="urea_amlyse_rel"/>
    <property type="match status" value="1"/>
</dbReference>
<dbReference type="Pfam" id="PF02626">
    <property type="entry name" value="CT_A_B"/>
    <property type="match status" value="1"/>
</dbReference>
<dbReference type="PANTHER" id="PTHR43309">
    <property type="entry name" value="5-OXOPROLINASE SUBUNIT C"/>
    <property type="match status" value="1"/>
</dbReference>
<dbReference type="Gene3D" id="2.40.100.10">
    <property type="entry name" value="Cyclophilin-like"/>
    <property type="match status" value="1"/>
</dbReference>
<organism evidence="5 6">
    <name type="scientific">Rhodococcus wratislaviensis</name>
    <name type="common">Tsukamurella wratislaviensis</name>
    <dbReference type="NCBI Taxonomy" id="44752"/>
    <lineage>
        <taxon>Bacteria</taxon>
        <taxon>Bacillati</taxon>
        <taxon>Actinomycetota</taxon>
        <taxon>Actinomycetes</taxon>
        <taxon>Mycobacteriales</taxon>
        <taxon>Nocardiaceae</taxon>
        <taxon>Rhodococcus</taxon>
    </lineage>
</organism>
<gene>
    <name evidence="5" type="ORF">Rhow_002776</name>
</gene>
<proteinExistence type="predicted"/>
<comment type="caution">
    <text evidence="5">The sequence shown here is derived from an EMBL/GenBank/DDBJ whole genome shotgun (WGS) entry which is preliminary data.</text>
</comment>
<dbReference type="AlphaFoldDB" id="A0A402C6N9"/>
<dbReference type="SMART" id="SM00797">
    <property type="entry name" value="AHS2"/>
    <property type="match status" value="1"/>
</dbReference>
<dbReference type="PANTHER" id="PTHR43309:SF3">
    <property type="entry name" value="5-OXOPROLINASE SUBUNIT C"/>
    <property type="match status" value="1"/>
</dbReference>
<dbReference type="InterPro" id="IPR029000">
    <property type="entry name" value="Cyclophilin-like_dom_sf"/>
</dbReference>
<evidence type="ECO:0000313" key="5">
    <source>
        <dbReference type="EMBL" id="GCE39252.1"/>
    </source>
</evidence>